<evidence type="ECO:0000259" key="8">
    <source>
        <dbReference type="Pfam" id="PF06738"/>
    </source>
</evidence>
<comment type="subcellular location">
    <subcellularLocation>
        <location evidence="1">Cell membrane</location>
        <topology evidence="1">Multi-pass membrane protein</topology>
    </subcellularLocation>
</comment>
<accession>A0ABS4EBR2</accession>
<feature type="transmembrane region" description="Helical" evidence="7">
    <location>
        <begin position="237"/>
        <end position="256"/>
    </location>
</feature>
<dbReference type="EMBL" id="JAGGJX010000002">
    <property type="protein sequence ID" value="MBP1855336.1"/>
    <property type="molecule type" value="Genomic_DNA"/>
</dbReference>
<dbReference type="RefSeq" id="WP_027701409.1">
    <property type="nucleotide sequence ID" value="NZ_BAAACS010000002.1"/>
</dbReference>
<evidence type="ECO:0000256" key="4">
    <source>
        <dbReference type="ARBA" id="ARBA00022989"/>
    </source>
</evidence>
<proteinExistence type="inferred from homology"/>
<keyword evidence="5 7" id="KW-0472">Membrane</keyword>
<keyword evidence="10" id="KW-1185">Reference proteome</keyword>
<name>A0ABS4EBR2_9FIRM</name>
<evidence type="ECO:0000256" key="1">
    <source>
        <dbReference type="ARBA" id="ARBA00004651"/>
    </source>
</evidence>
<comment type="similarity">
    <text evidence="6">Belongs to the ThrE exporter (TC 2.A.79) family.</text>
</comment>
<evidence type="ECO:0000313" key="10">
    <source>
        <dbReference type="Proteomes" id="UP000767291"/>
    </source>
</evidence>
<keyword evidence="2" id="KW-1003">Cell membrane</keyword>
<dbReference type="Proteomes" id="UP000767291">
    <property type="component" value="Unassembled WGS sequence"/>
</dbReference>
<feature type="transmembrane region" description="Helical" evidence="7">
    <location>
        <begin position="171"/>
        <end position="194"/>
    </location>
</feature>
<protein>
    <submittedName>
        <fullName evidence="9">Uncharacterized membrane protein YjjP (DUF1212 family)</fullName>
    </submittedName>
</protein>
<evidence type="ECO:0000256" key="5">
    <source>
        <dbReference type="ARBA" id="ARBA00023136"/>
    </source>
</evidence>
<evidence type="ECO:0000256" key="7">
    <source>
        <dbReference type="SAM" id="Phobius"/>
    </source>
</evidence>
<reference evidence="9 10" key="1">
    <citation type="submission" date="2021-03" db="EMBL/GenBank/DDBJ databases">
        <title>Genomic Encyclopedia of Type Strains, Phase IV (KMG-IV): sequencing the most valuable type-strain genomes for metagenomic binning, comparative biology and taxonomic classification.</title>
        <authorList>
            <person name="Goeker M."/>
        </authorList>
    </citation>
    <scope>NUCLEOTIDE SEQUENCE [LARGE SCALE GENOMIC DNA]</scope>
    <source>
        <strain evidence="9 10">DSM 1289</strain>
    </source>
</reference>
<dbReference type="InterPro" id="IPR050539">
    <property type="entry name" value="ThrE_Dicarb/AminoAcid_Exp"/>
</dbReference>
<dbReference type="PANTHER" id="PTHR34390">
    <property type="entry name" value="UPF0442 PROTEIN YJJB-RELATED"/>
    <property type="match status" value="1"/>
</dbReference>
<evidence type="ECO:0000256" key="3">
    <source>
        <dbReference type="ARBA" id="ARBA00022692"/>
    </source>
</evidence>
<organism evidence="9 10">
    <name type="scientific">Metaclostridioides mangenotii</name>
    <dbReference type="NCBI Taxonomy" id="1540"/>
    <lineage>
        <taxon>Bacteria</taxon>
        <taxon>Bacillati</taxon>
        <taxon>Bacillota</taxon>
        <taxon>Clostridia</taxon>
        <taxon>Peptostreptococcales</taxon>
        <taxon>Peptostreptococcaceae</taxon>
        <taxon>Metaclostridioides</taxon>
    </lineage>
</organism>
<evidence type="ECO:0000313" key="9">
    <source>
        <dbReference type="EMBL" id="MBP1855336.1"/>
    </source>
</evidence>
<evidence type="ECO:0000256" key="6">
    <source>
        <dbReference type="ARBA" id="ARBA00034125"/>
    </source>
</evidence>
<gene>
    <name evidence="9" type="ORF">J2Z43_001729</name>
</gene>
<dbReference type="Pfam" id="PF06738">
    <property type="entry name" value="ThrE"/>
    <property type="match status" value="1"/>
</dbReference>
<keyword evidence="4 7" id="KW-1133">Transmembrane helix</keyword>
<evidence type="ECO:0000256" key="2">
    <source>
        <dbReference type="ARBA" id="ARBA00022475"/>
    </source>
</evidence>
<sequence length="262" mass="28812">MGQKNIQSQKKDVLKVALFVGELMMKNGAETYRVEDSLLRICKSRGFNHVNVFTTPTVVIISDEKFDGLSFMKTIDFRGINLNKISLLNEFSREFVSNKDYDTKSAISRLYEIQNLKPYPLPIYYTFTGLGSACFACLLGGNNILNFMLTFIIAICAAINYNQIMRLSSITVFSCLVTSFLIAVSGVLLSEIGILGDPKMLIVGSIMPLLPGVAFIKAIRDLISGNLLSGISRAFDAAMIIISIAAGVGFVLNMWYKIGGIL</sequence>
<dbReference type="InterPro" id="IPR010619">
    <property type="entry name" value="ThrE-like_N"/>
</dbReference>
<feature type="transmembrane region" description="Helical" evidence="7">
    <location>
        <begin position="200"/>
        <end position="216"/>
    </location>
</feature>
<feature type="domain" description="Threonine/serine exporter-like N-terminal" evidence="8">
    <location>
        <begin position="16"/>
        <end position="254"/>
    </location>
</feature>
<dbReference type="PANTHER" id="PTHR34390:SF2">
    <property type="entry name" value="SUCCINATE TRANSPORTER SUBUNIT YJJP-RELATED"/>
    <property type="match status" value="1"/>
</dbReference>
<keyword evidence="3 7" id="KW-0812">Transmembrane</keyword>
<comment type="caution">
    <text evidence="9">The sequence shown here is derived from an EMBL/GenBank/DDBJ whole genome shotgun (WGS) entry which is preliminary data.</text>
</comment>